<dbReference type="SUPFAM" id="SSF110916">
    <property type="entry name" value="Peptidyl-tRNA hydrolase domain-like"/>
    <property type="match status" value="1"/>
</dbReference>
<feature type="domain" description="Prokaryotic-type class I peptide chain release factors" evidence="2">
    <location>
        <begin position="7"/>
        <end position="127"/>
    </location>
</feature>
<dbReference type="PANTHER" id="PTHR47814">
    <property type="entry name" value="PEPTIDYL-TRNA HYDROLASE ARFB"/>
    <property type="match status" value="1"/>
</dbReference>
<dbReference type="InterPro" id="IPR000352">
    <property type="entry name" value="Pep_chain_release_fac_I"/>
</dbReference>
<dbReference type="GO" id="GO:0003747">
    <property type="term" value="F:translation release factor activity"/>
    <property type="evidence" value="ECO:0007669"/>
    <property type="project" value="InterPro"/>
</dbReference>
<comment type="caution">
    <text evidence="3">The sequence shown here is derived from an EMBL/GenBank/DDBJ whole genome shotgun (WGS) entry which is preliminary data.</text>
</comment>
<dbReference type="Pfam" id="PF00472">
    <property type="entry name" value="RF-1"/>
    <property type="match status" value="1"/>
</dbReference>
<feature type="compositionally biased region" description="Basic residues" evidence="1">
    <location>
        <begin position="115"/>
        <end position="132"/>
    </location>
</feature>
<dbReference type="EC" id="3.1.1.29" evidence="3"/>
<dbReference type="NCBIfam" id="NF006718">
    <property type="entry name" value="PRK09256.1"/>
    <property type="match status" value="1"/>
</dbReference>
<feature type="region of interest" description="Disordered" evidence="1">
    <location>
        <begin position="98"/>
        <end position="132"/>
    </location>
</feature>
<dbReference type="GO" id="GO:0072344">
    <property type="term" value="P:rescue of stalled ribosome"/>
    <property type="evidence" value="ECO:0007669"/>
    <property type="project" value="TreeGrafter"/>
</dbReference>
<protein>
    <submittedName>
        <fullName evidence="3">Aminoacyl-tRNA hydrolase</fullName>
        <ecNumber evidence="3">3.1.1.29</ecNumber>
    </submittedName>
</protein>
<accession>A0A5B2W154</accession>
<gene>
    <name evidence="3" type="ORF">F0L74_01295</name>
</gene>
<organism evidence="3 4">
    <name type="scientific">Chitinophaga agrisoli</name>
    <dbReference type="NCBI Taxonomy" id="2607653"/>
    <lineage>
        <taxon>Bacteria</taxon>
        <taxon>Pseudomonadati</taxon>
        <taxon>Bacteroidota</taxon>
        <taxon>Chitinophagia</taxon>
        <taxon>Chitinophagales</taxon>
        <taxon>Chitinophagaceae</taxon>
        <taxon>Chitinophaga</taxon>
    </lineage>
</organism>
<dbReference type="Gene3D" id="3.30.160.20">
    <property type="match status" value="1"/>
</dbReference>
<evidence type="ECO:0000313" key="3">
    <source>
        <dbReference type="EMBL" id="KAA2244638.1"/>
    </source>
</evidence>
<name>A0A5B2W154_9BACT</name>
<evidence type="ECO:0000313" key="4">
    <source>
        <dbReference type="Proteomes" id="UP000324611"/>
    </source>
</evidence>
<keyword evidence="3" id="KW-0378">Hydrolase</keyword>
<dbReference type="GO" id="GO:0004045">
    <property type="term" value="F:peptidyl-tRNA hydrolase activity"/>
    <property type="evidence" value="ECO:0007669"/>
    <property type="project" value="UniProtKB-EC"/>
</dbReference>
<reference evidence="3 4" key="2">
    <citation type="submission" date="2019-09" db="EMBL/GenBank/DDBJ databases">
        <authorList>
            <person name="Jin C."/>
        </authorList>
    </citation>
    <scope>NUCLEOTIDE SEQUENCE [LARGE SCALE GENOMIC DNA]</scope>
    <source>
        <strain evidence="3 4">BN140078</strain>
    </source>
</reference>
<proteinExistence type="predicted"/>
<dbReference type="PANTHER" id="PTHR47814:SF1">
    <property type="entry name" value="PEPTIDYL-TRNA HYDROLASE ARFB"/>
    <property type="match status" value="1"/>
</dbReference>
<evidence type="ECO:0000259" key="2">
    <source>
        <dbReference type="Pfam" id="PF00472"/>
    </source>
</evidence>
<dbReference type="GO" id="GO:0043022">
    <property type="term" value="F:ribosome binding"/>
    <property type="evidence" value="ECO:0007669"/>
    <property type="project" value="TreeGrafter"/>
</dbReference>
<dbReference type="AlphaFoldDB" id="A0A5B2W154"/>
<evidence type="ECO:0000256" key="1">
    <source>
        <dbReference type="SAM" id="MobiDB-lite"/>
    </source>
</evidence>
<sequence length="132" mass="14872">MQPDISAEISFRTARSGGKGGQNVNKVETMVEGYFDIEGSALLTPEQKALLQQKLANRITAEGLLQVRSQEARTQLGNKRIVVKKMLEMVHKALIKPKKRVATKPSKAAKEKRIQFKKRLSEKKQQRRGGME</sequence>
<dbReference type="EMBL" id="VUOC01000001">
    <property type="protein sequence ID" value="KAA2244638.1"/>
    <property type="molecule type" value="Genomic_DNA"/>
</dbReference>
<dbReference type="Proteomes" id="UP000324611">
    <property type="component" value="Unassembled WGS sequence"/>
</dbReference>
<keyword evidence="4" id="KW-1185">Reference proteome</keyword>
<reference evidence="3 4" key="1">
    <citation type="submission" date="2019-09" db="EMBL/GenBank/DDBJ databases">
        <title>Chitinophaga ginsengihumi sp. nov., isolated from soil of ginseng rhizosphere.</title>
        <authorList>
            <person name="Lee J."/>
        </authorList>
    </citation>
    <scope>NUCLEOTIDE SEQUENCE [LARGE SCALE GENOMIC DNA]</scope>
    <source>
        <strain evidence="3 4">BN140078</strain>
    </source>
</reference>